<proteinExistence type="predicted"/>
<protein>
    <submittedName>
        <fullName evidence="1">2591_t:CDS:1</fullName>
    </submittedName>
</protein>
<organism evidence="1 2">
    <name type="scientific">Dentiscutata heterogama</name>
    <dbReference type="NCBI Taxonomy" id="1316150"/>
    <lineage>
        <taxon>Eukaryota</taxon>
        <taxon>Fungi</taxon>
        <taxon>Fungi incertae sedis</taxon>
        <taxon>Mucoromycota</taxon>
        <taxon>Glomeromycotina</taxon>
        <taxon>Glomeromycetes</taxon>
        <taxon>Diversisporales</taxon>
        <taxon>Gigasporaceae</taxon>
        <taxon>Dentiscutata</taxon>
    </lineage>
</organism>
<sequence>KASSMTFSKTQHQIIMQFIQRHQHKPNKLNSGIDWIPYNDLKNIQVLEKGGFSTIFTAVWVTGPITKWESSDSPIIRMKNYKVALKYMDKNLFTKFMRDYYEEGNLRQYLNANFDTLSWYNKVKILQDIDYGLKTIHGNSKIHGDLHSGNILIRRTAAIADFGLCKSKYECENNQNEAYGEAKRLGFVAASKLWRELSCADRYYYNTLASNVTSLLRVDFECEKIAVDHNYQDGMENS</sequence>
<gene>
    <name evidence="1" type="ORF">DHETER_LOCUS10438</name>
</gene>
<evidence type="ECO:0000313" key="2">
    <source>
        <dbReference type="Proteomes" id="UP000789702"/>
    </source>
</evidence>
<evidence type="ECO:0000313" key="1">
    <source>
        <dbReference type="EMBL" id="CAG8676665.1"/>
    </source>
</evidence>
<name>A0ACA9NTT3_9GLOM</name>
<reference evidence="1" key="1">
    <citation type="submission" date="2021-06" db="EMBL/GenBank/DDBJ databases">
        <authorList>
            <person name="Kallberg Y."/>
            <person name="Tangrot J."/>
            <person name="Rosling A."/>
        </authorList>
    </citation>
    <scope>NUCLEOTIDE SEQUENCE</scope>
    <source>
        <strain evidence="1">IL203A</strain>
    </source>
</reference>
<accession>A0ACA9NTT3</accession>
<dbReference type="EMBL" id="CAJVPU010020437">
    <property type="protein sequence ID" value="CAG8676665.1"/>
    <property type="molecule type" value="Genomic_DNA"/>
</dbReference>
<feature type="non-terminal residue" evidence="1">
    <location>
        <position position="1"/>
    </location>
</feature>
<dbReference type="Proteomes" id="UP000789702">
    <property type="component" value="Unassembled WGS sequence"/>
</dbReference>
<comment type="caution">
    <text evidence="1">The sequence shown here is derived from an EMBL/GenBank/DDBJ whole genome shotgun (WGS) entry which is preliminary data.</text>
</comment>
<keyword evidence="2" id="KW-1185">Reference proteome</keyword>